<keyword evidence="1" id="KW-0472">Membrane</keyword>
<dbReference type="RefSeq" id="WP_144261601.1">
    <property type="nucleotide sequence ID" value="NZ_QMDX01000003.1"/>
</dbReference>
<dbReference type="InParanoid" id="A0A554NAY5"/>
<protein>
    <submittedName>
        <fullName evidence="3">DUF2892 domain-containing protein</fullName>
    </submittedName>
</protein>
<evidence type="ECO:0000256" key="1">
    <source>
        <dbReference type="SAM" id="Phobius"/>
    </source>
</evidence>
<proteinExistence type="predicted"/>
<keyword evidence="4" id="KW-1185">Reference proteome</keyword>
<gene>
    <name evidence="3" type="ORF">DP107_06120</name>
</gene>
<dbReference type="Pfam" id="PF11127">
    <property type="entry name" value="YgaP-like_TM"/>
    <property type="match status" value="1"/>
</dbReference>
<organism evidence="3 4">
    <name type="scientific">Haloglomus irregulare</name>
    <dbReference type="NCBI Taxonomy" id="2234134"/>
    <lineage>
        <taxon>Archaea</taxon>
        <taxon>Methanobacteriati</taxon>
        <taxon>Methanobacteriota</taxon>
        <taxon>Stenosarchaea group</taxon>
        <taxon>Halobacteria</taxon>
        <taxon>Halobacteriales</taxon>
        <taxon>Natronomonadaceae</taxon>
        <taxon>Haloglomus</taxon>
    </lineage>
</organism>
<feature type="domain" description="Inner membrane protein YgaP-like transmembrane" evidence="2">
    <location>
        <begin position="2"/>
        <end position="57"/>
    </location>
</feature>
<dbReference type="AlphaFoldDB" id="A0A554NAY5"/>
<dbReference type="Proteomes" id="UP000319894">
    <property type="component" value="Unassembled WGS sequence"/>
</dbReference>
<dbReference type="Gene3D" id="6.10.140.1340">
    <property type="match status" value="1"/>
</dbReference>
<evidence type="ECO:0000259" key="2">
    <source>
        <dbReference type="Pfam" id="PF11127"/>
    </source>
</evidence>
<keyword evidence="1" id="KW-1133">Transmembrane helix</keyword>
<comment type="caution">
    <text evidence="3">The sequence shown here is derived from an EMBL/GenBank/DDBJ whole genome shotgun (WGS) entry which is preliminary data.</text>
</comment>
<feature type="transmembrane region" description="Helical" evidence="1">
    <location>
        <begin position="12"/>
        <end position="33"/>
    </location>
</feature>
<reference evidence="3 4" key="1">
    <citation type="submission" date="2018-06" db="EMBL/GenBank/DDBJ databases">
        <title>Natronomonas sp. F16-60 a new haloarchaeon isolated from a solar saltern of Isla Cristina, Huelva, Spain.</title>
        <authorList>
            <person name="Duran-Viseras A."/>
            <person name="Sanchez-Porro C."/>
            <person name="Ventosa A."/>
        </authorList>
    </citation>
    <scope>NUCLEOTIDE SEQUENCE [LARGE SCALE GENOMIC DNA]</scope>
    <source>
        <strain evidence="3 4">F16-60</strain>
    </source>
</reference>
<evidence type="ECO:0000313" key="3">
    <source>
        <dbReference type="EMBL" id="TSD14561.1"/>
    </source>
</evidence>
<dbReference type="InterPro" id="IPR021309">
    <property type="entry name" value="YgaP-like_TM"/>
</dbReference>
<accession>A0A554NAY5</accession>
<evidence type="ECO:0000313" key="4">
    <source>
        <dbReference type="Proteomes" id="UP000319894"/>
    </source>
</evidence>
<dbReference type="EMBL" id="QMDX01000003">
    <property type="protein sequence ID" value="TSD14561.1"/>
    <property type="molecule type" value="Genomic_DNA"/>
</dbReference>
<sequence>MVNRCEANVRRLAGIVVLTGLVLGWFVSSWAYALSAFAGLNLLQSSFTDICPAETIFAQLGLGC</sequence>
<name>A0A554NAY5_9EURY</name>
<keyword evidence="1" id="KW-0812">Transmembrane</keyword>